<keyword evidence="2" id="KW-1133">Transmembrane helix</keyword>
<protein>
    <submittedName>
        <fullName evidence="3">Uncharacterized protein</fullName>
    </submittedName>
</protein>
<name>A0A0B5J5M2_9VIRU</name>
<reference evidence="3 4" key="1">
    <citation type="journal article" date="2015" name="Parasitol. Res.">
        <title>Viruses in close associations with free-living amoebae.</title>
        <authorList>
            <person name="Scheid P."/>
        </authorList>
    </citation>
    <scope>NUCLEOTIDE SEQUENCE [LARGE SCALE GENOMIC DNA]</scope>
    <source>
        <strain evidence="3">KlaHel</strain>
    </source>
</reference>
<feature type="transmembrane region" description="Helical" evidence="2">
    <location>
        <begin position="322"/>
        <end position="344"/>
    </location>
</feature>
<dbReference type="KEGG" id="vg:23461882"/>
<sequence length="372" mass="40513">MDSQQLTKEAIAPEGGSETAPQTPTDGDLLAEAMACVAWDGTVDTDRLASIEFAHDEATVRRTVALALKSFESPAHARAGFSKGITVGGIAIHDRWASNSITVVRNRGAWSIATESHIRTPTMTDEAMVMYCALVARHMHFSMTWTKAVDDDVRGNNALSDFGYPLEWKGMWLSRVIDALAGASGPWTGVEVMCTQSLARALLAVLRARIDQGPLAPVDWHDGARPAPPAVSSSDSIVLSKLRHAIGIAASMPAEMRFSHETCIAWANTTYDAAHAIRLLGFVVNAAQPSTRPSRSTRRLCCPPSMTRCGATRLLGHSNRPFFPLVLLPLWPVLLSLSVIPLFCTAQPQMFRRPPLGDQKGTQEEEQLFLFR</sequence>
<accession>A0A0B5J5M2</accession>
<dbReference type="RefSeq" id="YP_009119200.1">
    <property type="nucleotide sequence ID" value="NC_026440.1"/>
</dbReference>
<keyword evidence="2" id="KW-0812">Transmembrane</keyword>
<evidence type="ECO:0000313" key="3">
    <source>
        <dbReference type="EMBL" id="AJF96965.1"/>
    </source>
</evidence>
<feature type="region of interest" description="Disordered" evidence="1">
    <location>
        <begin position="1"/>
        <end position="26"/>
    </location>
</feature>
<dbReference type="Proteomes" id="UP000202511">
    <property type="component" value="Segment"/>
</dbReference>
<organism evidence="3 4">
    <name type="scientific">Pandoravirus inopinatum</name>
    <dbReference type="NCBI Taxonomy" id="1605721"/>
    <lineage>
        <taxon>Viruses</taxon>
        <taxon>Pandoravirus</taxon>
    </lineage>
</organism>
<evidence type="ECO:0000313" key="4">
    <source>
        <dbReference type="Proteomes" id="UP000202511"/>
    </source>
</evidence>
<dbReference type="GeneID" id="23461882"/>
<proteinExistence type="predicted"/>
<evidence type="ECO:0000256" key="2">
    <source>
        <dbReference type="SAM" id="Phobius"/>
    </source>
</evidence>
<evidence type="ECO:0000256" key="1">
    <source>
        <dbReference type="SAM" id="MobiDB-lite"/>
    </source>
</evidence>
<dbReference type="EMBL" id="KP136319">
    <property type="protein sequence ID" value="AJF96965.1"/>
    <property type="molecule type" value="Genomic_DNA"/>
</dbReference>
<keyword evidence="2" id="KW-0472">Membrane</keyword>